<dbReference type="Proteomes" id="UP000499080">
    <property type="component" value="Unassembled WGS sequence"/>
</dbReference>
<dbReference type="EMBL" id="BGPR01068317">
    <property type="protein sequence ID" value="GBO42289.1"/>
    <property type="molecule type" value="Genomic_DNA"/>
</dbReference>
<keyword evidence="2" id="KW-1185">Reference proteome</keyword>
<name>A0A4Y2WYF2_ARAVE</name>
<organism evidence="1 2">
    <name type="scientific">Araneus ventricosus</name>
    <name type="common">Orbweaver spider</name>
    <name type="synonym">Epeira ventricosa</name>
    <dbReference type="NCBI Taxonomy" id="182803"/>
    <lineage>
        <taxon>Eukaryota</taxon>
        <taxon>Metazoa</taxon>
        <taxon>Ecdysozoa</taxon>
        <taxon>Arthropoda</taxon>
        <taxon>Chelicerata</taxon>
        <taxon>Arachnida</taxon>
        <taxon>Araneae</taxon>
        <taxon>Araneomorphae</taxon>
        <taxon>Entelegynae</taxon>
        <taxon>Araneoidea</taxon>
        <taxon>Araneidae</taxon>
        <taxon>Araneus</taxon>
    </lineage>
</organism>
<accession>A0A4Y2WYF2</accession>
<evidence type="ECO:0000313" key="2">
    <source>
        <dbReference type="Proteomes" id="UP000499080"/>
    </source>
</evidence>
<proteinExistence type="predicted"/>
<dbReference type="AlphaFoldDB" id="A0A4Y2WYF2"/>
<sequence>MRTQIATIGDLQRCMPERHYRCHTEGVFKLSRLLLTTSHTGGKMVQSLATTYHQRCSSLAHTTNNCVPAAHHCVLLPTTVPAAHRLLNCPHHCRLSLLEEMK</sequence>
<evidence type="ECO:0000313" key="1">
    <source>
        <dbReference type="EMBL" id="GBO42289.1"/>
    </source>
</evidence>
<gene>
    <name evidence="1" type="ORF">AVEN_246126_1</name>
</gene>
<comment type="caution">
    <text evidence="1">The sequence shown here is derived from an EMBL/GenBank/DDBJ whole genome shotgun (WGS) entry which is preliminary data.</text>
</comment>
<protein>
    <submittedName>
        <fullName evidence="1">Uncharacterized protein</fullName>
    </submittedName>
</protein>
<reference evidence="1 2" key="1">
    <citation type="journal article" date="2019" name="Sci. Rep.">
        <title>Orb-weaving spider Araneus ventricosus genome elucidates the spidroin gene catalogue.</title>
        <authorList>
            <person name="Kono N."/>
            <person name="Nakamura H."/>
            <person name="Ohtoshi R."/>
            <person name="Moran D.A.P."/>
            <person name="Shinohara A."/>
            <person name="Yoshida Y."/>
            <person name="Fujiwara M."/>
            <person name="Mori M."/>
            <person name="Tomita M."/>
            <person name="Arakawa K."/>
        </authorList>
    </citation>
    <scope>NUCLEOTIDE SEQUENCE [LARGE SCALE GENOMIC DNA]</scope>
</reference>